<dbReference type="SUPFAM" id="SSF56042">
    <property type="entry name" value="PurM C-terminal domain-like"/>
    <property type="match status" value="1"/>
</dbReference>
<comment type="caution">
    <text evidence="4">The sequence shown here is derived from an EMBL/GenBank/DDBJ whole genome shotgun (WGS) entry which is preliminary data.</text>
</comment>
<evidence type="ECO:0000259" key="2">
    <source>
        <dbReference type="Pfam" id="PF00586"/>
    </source>
</evidence>
<evidence type="ECO:0000256" key="1">
    <source>
        <dbReference type="ARBA" id="ARBA00006243"/>
    </source>
</evidence>
<dbReference type="AlphaFoldDB" id="A0A7V5HMI7"/>
<organism evidence="4">
    <name type="scientific">candidate division WOR-3 bacterium</name>
    <dbReference type="NCBI Taxonomy" id="2052148"/>
    <lineage>
        <taxon>Bacteria</taxon>
        <taxon>Bacteria division WOR-3</taxon>
    </lineage>
</organism>
<accession>A0A7V5HMI7</accession>
<evidence type="ECO:0000313" key="4">
    <source>
        <dbReference type="EMBL" id="HHF52974.1"/>
    </source>
</evidence>
<dbReference type="Pfam" id="PF00586">
    <property type="entry name" value="AIRS"/>
    <property type="match status" value="1"/>
</dbReference>
<protein>
    <submittedName>
        <fullName evidence="4">Hydrogenase expression/formation protein</fullName>
    </submittedName>
</protein>
<dbReference type="InterPro" id="IPR011854">
    <property type="entry name" value="HypE"/>
</dbReference>
<dbReference type="Pfam" id="PF02769">
    <property type="entry name" value="AIRS_C"/>
    <property type="match status" value="1"/>
</dbReference>
<dbReference type="PANTHER" id="PTHR30303">
    <property type="entry name" value="HYDROGENASE ISOENZYMES FORMATION PROTEIN HYPE"/>
    <property type="match status" value="1"/>
</dbReference>
<dbReference type="InterPro" id="IPR036676">
    <property type="entry name" value="PurM-like_C_sf"/>
</dbReference>
<dbReference type="Gene3D" id="3.90.650.10">
    <property type="entry name" value="PurM-like C-terminal domain"/>
    <property type="match status" value="1"/>
</dbReference>
<dbReference type="GO" id="GO:0051604">
    <property type="term" value="P:protein maturation"/>
    <property type="evidence" value="ECO:0007669"/>
    <property type="project" value="TreeGrafter"/>
</dbReference>
<feature type="domain" description="PurM-like C-terminal" evidence="3">
    <location>
        <begin position="152"/>
        <end position="306"/>
    </location>
</feature>
<dbReference type="EMBL" id="DRTX01000072">
    <property type="protein sequence ID" value="HHF52974.1"/>
    <property type="molecule type" value="Genomic_DNA"/>
</dbReference>
<dbReference type="PANTHER" id="PTHR30303:SF4">
    <property type="entry name" value="HYDROGENASE EXPRESSION_FORMATION PROTEIN HYPE"/>
    <property type="match status" value="1"/>
</dbReference>
<name>A0A7V5HMI7_UNCW3</name>
<dbReference type="CDD" id="cd06061">
    <property type="entry name" value="PurM-like1"/>
    <property type="match status" value="1"/>
</dbReference>
<evidence type="ECO:0000259" key="3">
    <source>
        <dbReference type="Pfam" id="PF02769"/>
    </source>
</evidence>
<dbReference type="InterPro" id="IPR016188">
    <property type="entry name" value="PurM-like_N"/>
</dbReference>
<gene>
    <name evidence="4" type="ORF">ENL43_01245</name>
</gene>
<dbReference type="InterPro" id="IPR010918">
    <property type="entry name" value="PurM-like_C_dom"/>
</dbReference>
<dbReference type="Proteomes" id="UP000886050">
    <property type="component" value="Unassembled WGS sequence"/>
</dbReference>
<dbReference type="PIRSF" id="PIRSF005644">
    <property type="entry name" value="Hdrgns_mtr_HypE"/>
    <property type="match status" value="1"/>
</dbReference>
<reference evidence="4" key="1">
    <citation type="journal article" date="2020" name="mSystems">
        <title>Genome- and Community-Level Interaction Insights into Carbon Utilization and Element Cycling Functions of Hydrothermarchaeota in Hydrothermal Sediment.</title>
        <authorList>
            <person name="Zhou Z."/>
            <person name="Liu Y."/>
            <person name="Xu W."/>
            <person name="Pan J."/>
            <person name="Luo Z.H."/>
            <person name="Li M."/>
        </authorList>
    </citation>
    <scope>NUCLEOTIDE SEQUENCE [LARGE SCALE GENOMIC DNA]</scope>
    <source>
        <strain evidence="4">HyVt-96</strain>
    </source>
</reference>
<dbReference type="Gene3D" id="3.30.1330.10">
    <property type="entry name" value="PurM-like, N-terminal domain"/>
    <property type="match status" value="1"/>
</dbReference>
<proteinExistence type="inferred from homology"/>
<comment type="similarity">
    <text evidence="1">Belongs to the HypE family.</text>
</comment>
<dbReference type="SUPFAM" id="SSF55326">
    <property type="entry name" value="PurM N-terminal domain-like"/>
    <property type="match status" value="1"/>
</dbReference>
<sequence>MKKLPIGKLPPDFLQELLEKFRYSDKNILIGASYGVDGCVISTGGVNMAFTTDPITFTTRELPYYLIGVNVNDILCMGALPEYMLANLFFPPGTSEEYVREIFDKINEIASRYNLKIVGGHTEITYGIDRTIASAFIMGRVIKNIGPANVVPGDSIVLVKGIAIEGTSILAREKEDELRKKLSSNIIERAKKFLYDPGIIIFNEAVIALEKFDIHNMHDPTEGGIFTALYETLVASRKGGLIYIDNILIYEETRVLCEIFGIDPFGLLASGSLIIILPEDEASKLIEEYRKNGIDANIIGKVMERDYGIKLVNKEKTEDLKPFERDEIVRVLE</sequence>
<feature type="domain" description="PurM-like N-terminal" evidence="2">
    <location>
        <begin position="37"/>
        <end position="141"/>
    </location>
</feature>
<dbReference type="InterPro" id="IPR036921">
    <property type="entry name" value="PurM-like_N_sf"/>
</dbReference>